<dbReference type="EMBL" id="KN831951">
    <property type="protein sequence ID" value="KIO10651.1"/>
    <property type="molecule type" value="Genomic_DNA"/>
</dbReference>
<sequence>SSSKKTCILQQSRISPKLLEALQILKFAWRKDRLNFTCNLLAQEEDYSIEAYI</sequence>
<evidence type="ECO:0000313" key="2">
    <source>
        <dbReference type="Proteomes" id="UP000054217"/>
    </source>
</evidence>
<gene>
    <name evidence="1" type="ORF">M404DRAFT_128209</name>
</gene>
<dbReference type="OrthoDB" id="3262464at2759"/>
<organism evidence="1 2">
    <name type="scientific">Pisolithus tinctorius Marx 270</name>
    <dbReference type="NCBI Taxonomy" id="870435"/>
    <lineage>
        <taxon>Eukaryota</taxon>
        <taxon>Fungi</taxon>
        <taxon>Dikarya</taxon>
        <taxon>Basidiomycota</taxon>
        <taxon>Agaricomycotina</taxon>
        <taxon>Agaricomycetes</taxon>
        <taxon>Agaricomycetidae</taxon>
        <taxon>Boletales</taxon>
        <taxon>Sclerodermatineae</taxon>
        <taxon>Pisolithaceae</taxon>
        <taxon>Pisolithus</taxon>
    </lineage>
</organism>
<dbReference type="Proteomes" id="UP000054217">
    <property type="component" value="Unassembled WGS sequence"/>
</dbReference>
<dbReference type="STRING" id="870435.A0A0C3PP26"/>
<keyword evidence="2" id="KW-1185">Reference proteome</keyword>
<reference evidence="2" key="2">
    <citation type="submission" date="2015-01" db="EMBL/GenBank/DDBJ databases">
        <title>Evolutionary Origins and Diversification of the Mycorrhizal Mutualists.</title>
        <authorList>
            <consortium name="DOE Joint Genome Institute"/>
            <consortium name="Mycorrhizal Genomics Consortium"/>
            <person name="Kohler A."/>
            <person name="Kuo A."/>
            <person name="Nagy L.G."/>
            <person name="Floudas D."/>
            <person name="Copeland A."/>
            <person name="Barry K.W."/>
            <person name="Cichocki N."/>
            <person name="Veneault-Fourrey C."/>
            <person name="LaButti K."/>
            <person name="Lindquist E.A."/>
            <person name="Lipzen A."/>
            <person name="Lundell T."/>
            <person name="Morin E."/>
            <person name="Murat C."/>
            <person name="Riley R."/>
            <person name="Ohm R."/>
            <person name="Sun H."/>
            <person name="Tunlid A."/>
            <person name="Henrissat B."/>
            <person name="Grigoriev I.V."/>
            <person name="Hibbett D.S."/>
            <person name="Martin F."/>
        </authorList>
    </citation>
    <scope>NUCLEOTIDE SEQUENCE [LARGE SCALE GENOMIC DNA]</scope>
    <source>
        <strain evidence="2">Marx 270</strain>
    </source>
</reference>
<feature type="non-terminal residue" evidence="1">
    <location>
        <position position="1"/>
    </location>
</feature>
<reference evidence="1 2" key="1">
    <citation type="submission" date="2014-04" db="EMBL/GenBank/DDBJ databases">
        <authorList>
            <consortium name="DOE Joint Genome Institute"/>
            <person name="Kuo A."/>
            <person name="Kohler A."/>
            <person name="Costa M.D."/>
            <person name="Nagy L.G."/>
            <person name="Floudas D."/>
            <person name="Copeland A."/>
            <person name="Barry K.W."/>
            <person name="Cichocki N."/>
            <person name="Veneault-Fourrey C."/>
            <person name="LaButti K."/>
            <person name="Lindquist E.A."/>
            <person name="Lipzen A."/>
            <person name="Lundell T."/>
            <person name="Morin E."/>
            <person name="Murat C."/>
            <person name="Sun H."/>
            <person name="Tunlid A."/>
            <person name="Henrissat B."/>
            <person name="Grigoriev I.V."/>
            <person name="Hibbett D.S."/>
            <person name="Martin F."/>
            <person name="Nordberg H.P."/>
            <person name="Cantor M.N."/>
            <person name="Hua S.X."/>
        </authorList>
    </citation>
    <scope>NUCLEOTIDE SEQUENCE [LARGE SCALE GENOMIC DNA]</scope>
    <source>
        <strain evidence="1 2">Marx 270</strain>
    </source>
</reference>
<evidence type="ECO:0000313" key="1">
    <source>
        <dbReference type="EMBL" id="KIO10651.1"/>
    </source>
</evidence>
<dbReference type="AlphaFoldDB" id="A0A0C3PP26"/>
<protein>
    <submittedName>
        <fullName evidence="1">Uncharacterized protein</fullName>
    </submittedName>
</protein>
<dbReference type="HOGENOM" id="CLU_3074404_0_0_1"/>
<proteinExistence type="predicted"/>
<name>A0A0C3PP26_PISTI</name>
<accession>A0A0C3PP26</accession>
<dbReference type="InParanoid" id="A0A0C3PP26"/>